<organism evidence="2 3">
    <name type="scientific">Saccharothrix hoggarensis</name>
    <dbReference type="NCBI Taxonomy" id="913853"/>
    <lineage>
        <taxon>Bacteria</taxon>
        <taxon>Bacillati</taxon>
        <taxon>Actinomycetota</taxon>
        <taxon>Actinomycetes</taxon>
        <taxon>Pseudonocardiales</taxon>
        <taxon>Pseudonocardiaceae</taxon>
        <taxon>Saccharothrix</taxon>
    </lineage>
</organism>
<name>A0ABW3R6A8_9PSEU</name>
<dbReference type="Proteomes" id="UP001597168">
    <property type="component" value="Unassembled WGS sequence"/>
</dbReference>
<dbReference type="EMBL" id="JBHTLK010000353">
    <property type="protein sequence ID" value="MFD1152265.1"/>
    <property type="molecule type" value="Genomic_DNA"/>
</dbReference>
<comment type="caution">
    <text evidence="2">The sequence shown here is derived from an EMBL/GenBank/DDBJ whole genome shotgun (WGS) entry which is preliminary data.</text>
</comment>
<reference evidence="3" key="1">
    <citation type="journal article" date="2019" name="Int. J. Syst. Evol. Microbiol.">
        <title>The Global Catalogue of Microorganisms (GCM) 10K type strain sequencing project: providing services to taxonomists for standard genome sequencing and annotation.</title>
        <authorList>
            <consortium name="The Broad Institute Genomics Platform"/>
            <consortium name="The Broad Institute Genome Sequencing Center for Infectious Disease"/>
            <person name="Wu L."/>
            <person name="Ma J."/>
        </authorList>
    </citation>
    <scope>NUCLEOTIDE SEQUENCE [LARGE SCALE GENOMIC DNA]</scope>
    <source>
        <strain evidence="3">CCUG 60214</strain>
    </source>
</reference>
<feature type="region of interest" description="Disordered" evidence="1">
    <location>
        <begin position="1"/>
        <end position="28"/>
    </location>
</feature>
<evidence type="ECO:0000313" key="2">
    <source>
        <dbReference type="EMBL" id="MFD1152265.1"/>
    </source>
</evidence>
<gene>
    <name evidence="2" type="ORF">ACFQ3T_34460</name>
</gene>
<sequence>MLVALPGPADEPPRSPDPAPDVPPASGLEARLGAFAAALREDAPYDPPGERQRREFVDALGALRDGSSEAVDALEELGLDVDLGTDAETGRPYAAVAGKANAEPGWGFYVVDLSRPARVAVQVPHPANDLRTDEIGLGLFRRVPGAVLAVAGTHRRASLGKGDASHHKGSAFHALAEDHARRGLPQVQLHGFNDASLPSADVVLSPGATDVDDTLERVADGLDDDLRVCRAWQRDCGQLEGRRSAQGQVAAEHGSSFVHVEVSRSVREDRSAWRGIVQVIADSLGDR</sequence>
<protein>
    <submittedName>
        <fullName evidence="2">Uncharacterized protein</fullName>
    </submittedName>
</protein>
<proteinExistence type="predicted"/>
<evidence type="ECO:0000313" key="3">
    <source>
        <dbReference type="Proteomes" id="UP001597168"/>
    </source>
</evidence>
<evidence type="ECO:0000256" key="1">
    <source>
        <dbReference type="SAM" id="MobiDB-lite"/>
    </source>
</evidence>
<dbReference type="RefSeq" id="WP_380729982.1">
    <property type="nucleotide sequence ID" value="NZ_JBHTLK010000353.1"/>
</dbReference>
<keyword evidence="3" id="KW-1185">Reference proteome</keyword>
<accession>A0ABW3R6A8</accession>